<dbReference type="AlphaFoldDB" id="A0AAV5BFC5"/>
<name>A0AAV5BFC5_ELECO</name>
<evidence type="ECO:0000256" key="1">
    <source>
        <dbReference type="PIRSR" id="PIRSR602401-1"/>
    </source>
</evidence>
<keyword evidence="3" id="KW-0472">Membrane</keyword>
<keyword evidence="5" id="KW-1185">Reference proteome</keyword>
<dbReference type="GO" id="GO:0005506">
    <property type="term" value="F:iron ion binding"/>
    <property type="evidence" value="ECO:0007669"/>
    <property type="project" value="InterPro"/>
</dbReference>
<dbReference type="InterPro" id="IPR017972">
    <property type="entry name" value="Cyt_P450_CS"/>
</dbReference>
<evidence type="ECO:0000313" key="5">
    <source>
        <dbReference type="Proteomes" id="UP001054889"/>
    </source>
</evidence>
<reference evidence="4" key="1">
    <citation type="journal article" date="2018" name="DNA Res.">
        <title>Multiple hybrid de novo genome assembly of finger millet, an orphan allotetraploid crop.</title>
        <authorList>
            <person name="Hatakeyama M."/>
            <person name="Aluri S."/>
            <person name="Balachadran M.T."/>
            <person name="Sivarajan S.R."/>
            <person name="Patrignani A."/>
            <person name="Gruter S."/>
            <person name="Poveda L."/>
            <person name="Shimizu-Inatsugi R."/>
            <person name="Baeten J."/>
            <person name="Francoijs K.J."/>
            <person name="Nataraja K.N."/>
            <person name="Reddy Y.A.N."/>
            <person name="Phadnis S."/>
            <person name="Ravikumar R.L."/>
            <person name="Schlapbach R."/>
            <person name="Sreeman S.M."/>
            <person name="Shimizu K.K."/>
        </authorList>
    </citation>
    <scope>NUCLEOTIDE SEQUENCE</scope>
</reference>
<dbReference type="PRINTS" id="PR00463">
    <property type="entry name" value="EP450I"/>
</dbReference>
<dbReference type="GO" id="GO:0016705">
    <property type="term" value="F:oxidoreductase activity, acting on paired donors, with incorporation or reduction of molecular oxygen"/>
    <property type="evidence" value="ECO:0007669"/>
    <property type="project" value="InterPro"/>
</dbReference>
<accession>A0AAV5BFC5</accession>
<feature type="binding site" description="axial binding residue" evidence="1">
    <location>
        <position position="150"/>
    </location>
    <ligand>
        <name>heme</name>
        <dbReference type="ChEBI" id="CHEBI:30413"/>
    </ligand>
    <ligandPart>
        <name>Fe</name>
        <dbReference type="ChEBI" id="CHEBI:18248"/>
    </ligandPart>
</feature>
<dbReference type="PANTHER" id="PTHR24281">
    <property type="entry name" value="STEROID 21-HYDROXYLASE-RELATED"/>
    <property type="match status" value="1"/>
</dbReference>
<dbReference type="PRINTS" id="PR00385">
    <property type="entry name" value="P450"/>
</dbReference>
<evidence type="ECO:0000256" key="3">
    <source>
        <dbReference type="SAM" id="Phobius"/>
    </source>
</evidence>
<dbReference type="Proteomes" id="UP001054889">
    <property type="component" value="Unassembled WGS sequence"/>
</dbReference>
<comment type="similarity">
    <text evidence="2">Belongs to the cytochrome P450 family.</text>
</comment>
<dbReference type="EMBL" id="BQKI01000001">
    <property type="protein sequence ID" value="GJM84350.1"/>
    <property type="molecule type" value="Genomic_DNA"/>
</dbReference>
<gene>
    <name evidence="4" type="primary">ga00010</name>
    <name evidence="4" type="ORF">PR202_ga00010</name>
</gene>
<dbReference type="GO" id="GO:0004497">
    <property type="term" value="F:monooxygenase activity"/>
    <property type="evidence" value="ECO:0007669"/>
    <property type="project" value="UniProtKB-KW"/>
</dbReference>
<dbReference type="InterPro" id="IPR036396">
    <property type="entry name" value="Cyt_P450_sf"/>
</dbReference>
<keyword evidence="3" id="KW-0812">Transmembrane</keyword>
<proteinExistence type="inferred from homology"/>
<keyword evidence="1 2" id="KW-0479">Metal-binding</keyword>
<dbReference type="InterPro" id="IPR001128">
    <property type="entry name" value="Cyt_P450"/>
</dbReference>
<comment type="caution">
    <text evidence="4">The sequence shown here is derived from an EMBL/GenBank/DDBJ whole genome shotgun (WGS) entry which is preliminary data.</text>
</comment>
<feature type="transmembrane region" description="Helical" evidence="3">
    <location>
        <begin position="155"/>
        <end position="180"/>
    </location>
</feature>
<dbReference type="PROSITE" id="PS00086">
    <property type="entry name" value="CYTOCHROME_P450"/>
    <property type="match status" value="1"/>
</dbReference>
<dbReference type="Pfam" id="PF00067">
    <property type="entry name" value="p450"/>
    <property type="match status" value="1"/>
</dbReference>
<sequence>MFTAGTETSYLVLEFAMAELMLHQETMVKLQADVRRNTPRGQETVAEENFTGMMYLNAVIKETLRLHPPSPLLVPHLSLEECVVDSYGYTIPAGATVFISAWAISRDPMVWEAAEEFMPERFIQKGAVMAPDFTGKDFNFLPFGSGRRICPGINFAMASIEIVLFAGLFVLRGLAAWNWLSVIDPNQ</sequence>
<dbReference type="GO" id="GO:0020037">
    <property type="term" value="F:heme binding"/>
    <property type="evidence" value="ECO:0007669"/>
    <property type="project" value="InterPro"/>
</dbReference>
<organism evidence="4 5">
    <name type="scientific">Eleusine coracana subsp. coracana</name>
    <dbReference type="NCBI Taxonomy" id="191504"/>
    <lineage>
        <taxon>Eukaryota</taxon>
        <taxon>Viridiplantae</taxon>
        <taxon>Streptophyta</taxon>
        <taxon>Embryophyta</taxon>
        <taxon>Tracheophyta</taxon>
        <taxon>Spermatophyta</taxon>
        <taxon>Magnoliopsida</taxon>
        <taxon>Liliopsida</taxon>
        <taxon>Poales</taxon>
        <taxon>Poaceae</taxon>
        <taxon>PACMAD clade</taxon>
        <taxon>Chloridoideae</taxon>
        <taxon>Cynodonteae</taxon>
        <taxon>Eleusininae</taxon>
        <taxon>Eleusine</taxon>
    </lineage>
</organism>
<keyword evidence="1 2" id="KW-0408">Iron</keyword>
<reference evidence="4" key="2">
    <citation type="submission" date="2021-12" db="EMBL/GenBank/DDBJ databases">
        <title>Resequencing data analysis of finger millet.</title>
        <authorList>
            <person name="Hatakeyama M."/>
            <person name="Aluri S."/>
            <person name="Balachadran M.T."/>
            <person name="Sivarajan S.R."/>
            <person name="Poveda L."/>
            <person name="Shimizu-Inatsugi R."/>
            <person name="Schlapbach R."/>
            <person name="Sreeman S.M."/>
            <person name="Shimizu K.K."/>
        </authorList>
    </citation>
    <scope>NUCLEOTIDE SEQUENCE</scope>
</reference>
<protein>
    <submittedName>
        <fullName evidence="4">Uncharacterized protein</fullName>
    </submittedName>
</protein>
<dbReference type="InterPro" id="IPR002401">
    <property type="entry name" value="Cyt_P450_E_grp-I"/>
</dbReference>
<evidence type="ECO:0000256" key="2">
    <source>
        <dbReference type="RuleBase" id="RU000461"/>
    </source>
</evidence>
<dbReference type="SUPFAM" id="SSF48264">
    <property type="entry name" value="Cytochrome P450"/>
    <property type="match status" value="1"/>
</dbReference>
<keyword evidence="2" id="KW-0560">Oxidoreductase</keyword>
<keyword evidence="2" id="KW-0503">Monooxygenase</keyword>
<evidence type="ECO:0000313" key="4">
    <source>
        <dbReference type="EMBL" id="GJM84350.1"/>
    </source>
</evidence>
<dbReference type="Gene3D" id="1.10.630.10">
    <property type="entry name" value="Cytochrome P450"/>
    <property type="match status" value="1"/>
</dbReference>
<keyword evidence="1 2" id="KW-0349">Heme</keyword>
<keyword evidence="3" id="KW-1133">Transmembrane helix</keyword>
<comment type="cofactor">
    <cofactor evidence="1">
        <name>heme</name>
        <dbReference type="ChEBI" id="CHEBI:30413"/>
    </cofactor>
</comment>